<reference evidence="1 2" key="1">
    <citation type="journal article" date="2021" name="Elife">
        <title>Chloroplast acquisition without the gene transfer in kleptoplastic sea slugs, Plakobranchus ocellatus.</title>
        <authorList>
            <person name="Maeda T."/>
            <person name="Takahashi S."/>
            <person name="Yoshida T."/>
            <person name="Shimamura S."/>
            <person name="Takaki Y."/>
            <person name="Nagai Y."/>
            <person name="Toyoda A."/>
            <person name="Suzuki Y."/>
            <person name="Arimoto A."/>
            <person name="Ishii H."/>
            <person name="Satoh N."/>
            <person name="Nishiyama T."/>
            <person name="Hasebe M."/>
            <person name="Maruyama T."/>
            <person name="Minagawa J."/>
            <person name="Obokata J."/>
            <person name="Shigenobu S."/>
        </authorList>
    </citation>
    <scope>NUCLEOTIDE SEQUENCE [LARGE SCALE GENOMIC DNA]</scope>
</reference>
<name>A0AAV4AF02_9GAST</name>
<proteinExistence type="predicted"/>
<dbReference type="AlphaFoldDB" id="A0AAV4AF02"/>
<comment type="caution">
    <text evidence="1">The sequence shown here is derived from an EMBL/GenBank/DDBJ whole genome shotgun (WGS) entry which is preliminary data.</text>
</comment>
<protein>
    <submittedName>
        <fullName evidence="1">Uncharacterized protein</fullName>
    </submittedName>
</protein>
<keyword evidence="2" id="KW-1185">Reference proteome</keyword>
<dbReference type="Proteomes" id="UP000735302">
    <property type="component" value="Unassembled WGS sequence"/>
</dbReference>
<evidence type="ECO:0000313" key="1">
    <source>
        <dbReference type="EMBL" id="GFO05340.1"/>
    </source>
</evidence>
<sequence length="94" mass="10115">MLDSRCSLVWPSANPSFSRLLLSACLLVLVPVIRFAPSQCKSATPHFPPALAHGLFFIPFLPATFPLVAPVNPPISASAWPLITSNHTPRDVAI</sequence>
<gene>
    <name evidence="1" type="ORF">PoB_003184500</name>
</gene>
<dbReference type="EMBL" id="BLXT01003748">
    <property type="protein sequence ID" value="GFO05340.1"/>
    <property type="molecule type" value="Genomic_DNA"/>
</dbReference>
<accession>A0AAV4AF02</accession>
<organism evidence="1 2">
    <name type="scientific">Plakobranchus ocellatus</name>
    <dbReference type="NCBI Taxonomy" id="259542"/>
    <lineage>
        <taxon>Eukaryota</taxon>
        <taxon>Metazoa</taxon>
        <taxon>Spiralia</taxon>
        <taxon>Lophotrochozoa</taxon>
        <taxon>Mollusca</taxon>
        <taxon>Gastropoda</taxon>
        <taxon>Heterobranchia</taxon>
        <taxon>Euthyneura</taxon>
        <taxon>Panpulmonata</taxon>
        <taxon>Sacoglossa</taxon>
        <taxon>Placobranchoidea</taxon>
        <taxon>Plakobranchidae</taxon>
        <taxon>Plakobranchus</taxon>
    </lineage>
</organism>
<evidence type="ECO:0000313" key="2">
    <source>
        <dbReference type="Proteomes" id="UP000735302"/>
    </source>
</evidence>